<name>A0ACC2GY64_DALPE</name>
<evidence type="ECO:0000313" key="2">
    <source>
        <dbReference type="Proteomes" id="UP001157502"/>
    </source>
</evidence>
<reference evidence="1" key="1">
    <citation type="submission" date="2021-05" db="EMBL/GenBank/DDBJ databases">
        <authorList>
            <person name="Pan Q."/>
            <person name="Jouanno E."/>
            <person name="Zahm M."/>
            <person name="Klopp C."/>
            <person name="Cabau C."/>
            <person name="Louis A."/>
            <person name="Berthelot C."/>
            <person name="Parey E."/>
            <person name="Roest Crollius H."/>
            <person name="Montfort J."/>
            <person name="Robinson-Rechavi M."/>
            <person name="Bouchez O."/>
            <person name="Lampietro C."/>
            <person name="Lopez Roques C."/>
            <person name="Donnadieu C."/>
            <person name="Postlethwait J."/>
            <person name="Bobe J."/>
            <person name="Dillon D."/>
            <person name="Chandos A."/>
            <person name="von Hippel F."/>
            <person name="Guiguen Y."/>
        </authorList>
    </citation>
    <scope>NUCLEOTIDE SEQUENCE</scope>
    <source>
        <strain evidence="1">YG-Jan2019</strain>
    </source>
</reference>
<protein>
    <submittedName>
        <fullName evidence="1">Uncharacterized protein</fullName>
    </submittedName>
</protein>
<dbReference type="EMBL" id="CM055735">
    <property type="protein sequence ID" value="KAJ8008436.1"/>
    <property type="molecule type" value="Genomic_DNA"/>
</dbReference>
<sequence>MSNIFSTNATLGYRYNGLYNQGQTCYLNSVLQVMFMTEDFREAVESYHKTCKEQQSCDCELNRLFNILKKENGSTNEISLKLGIKNGQIHQDASKYFVKILDMVKAVNPDASKIFEGQLRHTTTCSKSQHKTTHETDSFWTLPISVNVLLESDRGSVVDGIAEFFMPTILKGEMMNCDKCGETEATMAFEMVNHPKILTVLLKRFEFNFTSKTCVKINRQVDVPYRLSIENCEYELYAIVDHFGSLGGGHYTATIKSNEDSMWYHFNDSNVQQLTTQPFKENVETTRSAYLLMYKCKKTGNDRETNMITDRKTENNAKTDEDKNKKKVDKNLDENMNKETKNDTETVKETEKTTEMSINKDKKKAEKSTIMVCQFIVISPTMDRTTFNMPGTYKNMEGLTVKQLKTDIFRTLPKTAGIPEESLKLTVNSRMMDEEALVSSFKFHPMSVIHIVAELHGGQ</sequence>
<comment type="caution">
    <text evidence="1">The sequence shown here is derived from an EMBL/GenBank/DDBJ whole genome shotgun (WGS) entry which is preliminary data.</text>
</comment>
<accession>A0ACC2GY64</accession>
<proteinExistence type="predicted"/>
<keyword evidence="2" id="KW-1185">Reference proteome</keyword>
<dbReference type="Proteomes" id="UP001157502">
    <property type="component" value="Chromosome 8"/>
</dbReference>
<gene>
    <name evidence="1" type="ORF">DPEC_G00104800</name>
</gene>
<organism evidence="1 2">
    <name type="scientific">Dallia pectoralis</name>
    <name type="common">Alaska blackfish</name>
    <dbReference type="NCBI Taxonomy" id="75939"/>
    <lineage>
        <taxon>Eukaryota</taxon>
        <taxon>Metazoa</taxon>
        <taxon>Chordata</taxon>
        <taxon>Craniata</taxon>
        <taxon>Vertebrata</taxon>
        <taxon>Euteleostomi</taxon>
        <taxon>Actinopterygii</taxon>
        <taxon>Neopterygii</taxon>
        <taxon>Teleostei</taxon>
        <taxon>Protacanthopterygii</taxon>
        <taxon>Esociformes</taxon>
        <taxon>Umbridae</taxon>
        <taxon>Dallia</taxon>
    </lineage>
</organism>
<evidence type="ECO:0000313" key="1">
    <source>
        <dbReference type="EMBL" id="KAJ8008436.1"/>
    </source>
</evidence>